<dbReference type="PANTHER" id="PTHR33571:SF12">
    <property type="entry name" value="BSL3053 PROTEIN"/>
    <property type="match status" value="1"/>
</dbReference>
<reference evidence="12 13" key="1">
    <citation type="submission" date="2019-06" db="EMBL/GenBank/DDBJ databases">
        <title>Complete genome sequence of Methanoculleus chikugoensis strain MG62.</title>
        <authorList>
            <person name="Asakawa S."/>
            <person name="Dianou D."/>
        </authorList>
    </citation>
    <scope>NUCLEOTIDE SEQUENCE [LARGE SCALE GENOMIC DNA]</scope>
    <source>
        <strain evidence="12 13">MG62</strain>
    </source>
</reference>
<comment type="catalytic activity">
    <reaction evidence="10">
        <text>L-tyrosyl-[protein] + ATP = O-(5'-adenylyl)-L-tyrosyl-[protein] + diphosphate</text>
        <dbReference type="Rhea" id="RHEA:54288"/>
        <dbReference type="Rhea" id="RHEA-COMP:10136"/>
        <dbReference type="Rhea" id="RHEA-COMP:13846"/>
        <dbReference type="ChEBI" id="CHEBI:30616"/>
        <dbReference type="ChEBI" id="CHEBI:33019"/>
        <dbReference type="ChEBI" id="CHEBI:46858"/>
        <dbReference type="ChEBI" id="CHEBI:83624"/>
        <dbReference type="EC" id="2.7.7.108"/>
    </reaction>
</comment>
<evidence type="ECO:0000256" key="1">
    <source>
        <dbReference type="ARBA" id="ARBA00001946"/>
    </source>
</evidence>
<evidence type="ECO:0000313" key="13">
    <source>
        <dbReference type="Proteomes" id="UP000824969"/>
    </source>
</evidence>
<proteinExistence type="predicted"/>
<keyword evidence="7" id="KW-0460">Magnesium</keyword>
<accession>A0ABM7H2A5</accession>
<evidence type="ECO:0000256" key="9">
    <source>
        <dbReference type="ARBA" id="ARBA00047518"/>
    </source>
</evidence>
<gene>
    <name evidence="12" type="ORF">MchiMG62_00960</name>
</gene>
<dbReference type="InterPro" id="IPR052038">
    <property type="entry name" value="Type-VII_TA_antitoxin"/>
</dbReference>
<evidence type="ECO:0000256" key="3">
    <source>
        <dbReference type="ARBA" id="ARBA00022695"/>
    </source>
</evidence>
<evidence type="ECO:0000259" key="11">
    <source>
        <dbReference type="Pfam" id="PF01909"/>
    </source>
</evidence>
<keyword evidence="5" id="KW-0547">Nucleotide-binding</keyword>
<protein>
    <recommendedName>
        <fullName evidence="8">protein adenylyltransferase</fullName>
        <ecNumber evidence="8">2.7.7.108</ecNumber>
    </recommendedName>
</protein>
<feature type="domain" description="Polymerase nucleotidyl transferase" evidence="11">
    <location>
        <begin position="42"/>
        <end position="113"/>
    </location>
</feature>
<keyword evidence="3" id="KW-0548">Nucleotidyltransferase</keyword>
<keyword evidence="4" id="KW-0479">Metal-binding</keyword>
<keyword evidence="6" id="KW-0067">ATP-binding</keyword>
<evidence type="ECO:0000256" key="8">
    <source>
        <dbReference type="ARBA" id="ARBA00034531"/>
    </source>
</evidence>
<dbReference type="CDD" id="cd05403">
    <property type="entry name" value="NT_KNTase_like"/>
    <property type="match status" value="1"/>
</dbReference>
<evidence type="ECO:0000256" key="7">
    <source>
        <dbReference type="ARBA" id="ARBA00022842"/>
    </source>
</evidence>
<comment type="cofactor">
    <cofactor evidence="1">
        <name>Mg(2+)</name>
        <dbReference type="ChEBI" id="CHEBI:18420"/>
    </cofactor>
</comment>
<evidence type="ECO:0000313" key="12">
    <source>
        <dbReference type="EMBL" id="BBL66915.1"/>
    </source>
</evidence>
<evidence type="ECO:0000256" key="4">
    <source>
        <dbReference type="ARBA" id="ARBA00022723"/>
    </source>
</evidence>
<dbReference type="EC" id="2.7.7.108" evidence="8"/>
<keyword evidence="13" id="KW-1185">Reference proteome</keyword>
<dbReference type="InterPro" id="IPR002934">
    <property type="entry name" value="Polymerase_NTP_transf_dom"/>
</dbReference>
<evidence type="ECO:0000256" key="6">
    <source>
        <dbReference type="ARBA" id="ARBA00022840"/>
    </source>
</evidence>
<evidence type="ECO:0000256" key="5">
    <source>
        <dbReference type="ARBA" id="ARBA00022741"/>
    </source>
</evidence>
<evidence type="ECO:0000256" key="10">
    <source>
        <dbReference type="ARBA" id="ARBA00048696"/>
    </source>
</evidence>
<dbReference type="PANTHER" id="PTHR33571">
    <property type="entry name" value="SSL8005 PROTEIN"/>
    <property type="match status" value="1"/>
</dbReference>
<comment type="catalytic activity">
    <reaction evidence="9">
        <text>O-(5'-adenylyl)-L-tyrosyl-[protein] + ATP = O-[5'-(adenylyl-(5'-&gt;3')-adenylyl)]-L-tyrosyl-[protein] + diphosphate</text>
        <dbReference type="Rhea" id="RHEA:66528"/>
        <dbReference type="Rhea" id="RHEA-COMP:13846"/>
        <dbReference type="Rhea" id="RHEA-COMP:17046"/>
        <dbReference type="ChEBI" id="CHEBI:30616"/>
        <dbReference type="ChEBI" id="CHEBI:33019"/>
        <dbReference type="ChEBI" id="CHEBI:83624"/>
        <dbReference type="ChEBI" id="CHEBI:167160"/>
    </reaction>
</comment>
<sequence length="115" mass="13037">MRTFKIRDHRKYFLGMNPGADISTLLIQKRDEILSLAHRRGARNVRVFGSVARNEAREDSDIDLLIDLDPDRSLLDVGGLAMDLSLLLGRSVDVVTEAGLRERIRSRILQEARPL</sequence>
<dbReference type="EMBL" id="AP019781">
    <property type="protein sequence ID" value="BBL66915.1"/>
    <property type="molecule type" value="Genomic_DNA"/>
</dbReference>
<keyword evidence="2" id="KW-0808">Transferase</keyword>
<organism evidence="12 13">
    <name type="scientific">Methanoculleus chikugoensis</name>
    <dbReference type="NCBI Taxonomy" id="118126"/>
    <lineage>
        <taxon>Archaea</taxon>
        <taxon>Methanobacteriati</taxon>
        <taxon>Methanobacteriota</taxon>
        <taxon>Stenosarchaea group</taxon>
        <taxon>Methanomicrobia</taxon>
        <taxon>Methanomicrobiales</taxon>
        <taxon>Methanomicrobiaceae</taxon>
        <taxon>Methanoculleus</taxon>
    </lineage>
</organism>
<dbReference type="Pfam" id="PF01909">
    <property type="entry name" value="NTP_transf_2"/>
    <property type="match status" value="1"/>
</dbReference>
<name>A0ABM7H2A5_9EURY</name>
<evidence type="ECO:0000256" key="2">
    <source>
        <dbReference type="ARBA" id="ARBA00022679"/>
    </source>
</evidence>
<dbReference type="Proteomes" id="UP000824969">
    <property type="component" value="Chromosome"/>
</dbReference>